<comment type="cofactor">
    <cofactor evidence="1 6">
        <name>FAD</name>
        <dbReference type="ChEBI" id="CHEBI:57692"/>
    </cofactor>
</comment>
<dbReference type="InterPro" id="IPR009100">
    <property type="entry name" value="AcylCoA_DH/oxidase_NM_dom_sf"/>
</dbReference>
<dbReference type="InterPro" id="IPR006091">
    <property type="entry name" value="Acyl-CoA_Oxase/DH_mid-dom"/>
</dbReference>
<dbReference type="SUPFAM" id="SSF47203">
    <property type="entry name" value="Acyl-CoA dehydrogenase C-terminal domain-like"/>
    <property type="match status" value="1"/>
</dbReference>
<dbReference type="Pfam" id="PF00441">
    <property type="entry name" value="Acyl-CoA_dh_1"/>
    <property type="match status" value="1"/>
</dbReference>
<sequence length="386" mass="42478">MDYFLTDEEKTLKEKARQITEKLVLPVRDKLDEKAEFPTEIVKEMGRQGLLKIFVPREYGGSGAKVMDMCIACEEVARICAGVATAYAANALGSGPIIYFADEDQKKKYLPRIATGELFCAFGLTEAQAGSDVANIQTTARKEGDSHILNGVKQFISSGSIADVYVVLASTDKSRGARGISAFIVEKGMPGFSFGKEENKLGIRASTTTELVFEDCRVPKENLMGKEGRGFLYTMRNFDHSRPGVGAIALGIAQGAYEAALDFAYKNKLLENQCIQKKIADLAIEIEAARALIYAVARMIDSGAKNFSKESSFAKVFPSDVAMRVTTYAIELLGPYGILKEYNVEKMLRDAKITQIYEGTNEIQRAVIALELIREMGMKSRQGKEQ</sequence>
<evidence type="ECO:0000313" key="10">
    <source>
        <dbReference type="EMBL" id="KPJ73157.1"/>
    </source>
</evidence>
<evidence type="ECO:0000256" key="6">
    <source>
        <dbReference type="RuleBase" id="RU362125"/>
    </source>
</evidence>
<evidence type="ECO:0000256" key="5">
    <source>
        <dbReference type="ARBA" id="ARBA00023002"/>
    </source>
</evidence>
<evidence type="ECO:0000256" key="3">
    <source>
        <dbReference type="ARBA" id="ARBA00022630"/>
    </source>
</evidence>
<dbReference type="FunFam" id="2.40.110.10:FF:000001">
    <property type="entry name" value="Acyl-CoA dehydrogenase, mitochondrial"/>
    <property type="match status" value="1"/>
</dbReference>
<dbReference type="SUPFAM" id="SSF56645">
    <property type="entry name" value="Acyl-CoA dehydrogenase NM domain-like"/>
    <property type="match status" value="1"/>
</dbReference>
<dbReference type="InterPro" id="IPR037069">
    <property type="entry name" value="AcylCoA_DH/ox_N_sf"/>
</dbReference>
<feature type="domain" description="Acyl-CoA dehydrogenase/oxidase C-terminal" evidence="7">
    <location>
        <begin position="228"/>
        <end position="370"/>
    </location>
</feature>
<evidence type="ECO:0000256" key="1">
    <source>
        <dbReference type="ARBA" id="ARBA00001974"/>
    </source>
</evidence>
<dbReference type="Gene3D" id="1.20.140.10">
    <property type="entry name" value="Butyryl-CoA Dehydrogenase, subunit A, domain 3"/>
    <property type="match status" value="1"/>
</dbReference>
<dbReference type="InterPro" id="IPR013786">
    <property type="entry name" value="AcylCoA_DH/ox_N"/>
</dbReference>
<dbReference type="AlphaFoldDB" id="A0A0S7YEG0"/>
<dbReference type="FunFam" id="1.20.140.10:FF:000004">
    <property type="entry name" value="Acyl-CoA dehydrogenase FadE25"/>
    <property type="match status" value="1"/>
</dbReference>
<dbReference type="Gene3D" id="2.40.110.10">
    <property type="entry name" value="Butyryl-CoA Dehydrogenase, subunit A, domain 2"/>
    <property type="match status" value="1"/>
</dbReference>
<comment type="caution">
    <text evidence="10">The sequence shown here is derived from an EMBL/GenBank/DDBJ whole genome shotgun (WGS) entry which is preliminary data.</text>
</comment>
<dbReference type="Proteomes" id="UP000051012">
    <property type="component" value="Unassembled WGS sequence"/>
</dbReference>
<dbReference type="FunFam" id="1.10.540.10:FF:000002">
    <property type="entry name" value="Acyl-CoA dehydrogenase FadE19"/>
    <property type="match status" value="1"/>
</dbReference>
<accession>A0A0S7YEG0</accession>
<name>A0A0S7YEG0_UNCT6</name>
<evidence type="ECO:0000259" key="9">
    <source>
        <dbReference type="Pfam" id="PF02771"/>
    </source>
</evidence>
<feature type="domain" description="Acyl-CoA dehydrogenase/oxidase N-terminal" evidence="9">
    <location>
        <begin position="6"/>
        <end position="117"/>
    </location>
</feature>
<feature type="domain" description="Acyl-CoA oxidase/dehydrogenase middle" evidence="8">
    <location>
        <begin position="121"/>
        <end position="216"/>
    </location>
</feature>
<organism evidence="10 11">
    <name type="scientific">candidate division TA06 bacterium DG_78</name>
    <dbReference type="NCBI Taxonomy" id="1703772"/>
    <lineage>
        <taxon>Bacteria</taxon>
        <taxon>Bacteria division TA06</taxon>
    </lineage>
</organism>
<protein>
    <submittedName>
        <fullName evidence="10">Acyl-CoA dehydrogenase</fullName>
    </submittedName>
</protein>
<evidence type="ECO:0000256" key="2">
    <source>
        <dbReference type="ARBA" id="ARBA00009347"/>
    </source>
</evidence>
<dbReference type="PATRIC" id="fig|1703772.3.peg.1423"/>
<keyword evidence="5 6" id="KW-0560">Oxidoreductase</keyword>
<proteinExistence type="inferred from homology"/>
<dbReference type="GO" id="GO:0003995">
    <property type="term" value="F:acyl-CoA dehydrogenase activity"/>
    <property type="evidence" value="ECO:0007669"/>
    <property type="project" value="TreeGrafter"/>
</dbReference>
<comment type="similarity">
    <text evidence="2 6">Belongs to the acyl-CoA dehydrogenase family.</text>
</comment>
<dbReference type="EMBL" id="LJNI01000041">
    <property type="protein sequence ID" value="KPJ73157.1"/>
    <property type="molecule type" value="Genomic_DNA"/>
</dbReference>
<dbReference type="InterPro" id="IPR036250">
    <property type="entry name" value="AcylCo_DH-like_C"/>
</dbReference>
<keyword evidence="4 6" id="KW-0274">FAD</keyword>
<evidence type="ECO:0000256" key="4">
    <source>
        <dbReference type="ARBA" id="ARBA00022827"/>
    </source>
</evidence>
<dbReference type="InterPro" id="IPR009075">
    <property type="entry name" value="AcylCo_DH/oxidase_C"/>
</dbReference>
<evidence type="ECO:0000259" key="7">
    <source>
        <dbReference type="Pfam" id="PF00441"/>
    </source>
</evidence>
<keyword evidence="3 6" id="KW-0285">Flavoprotein</keyword>
<dbReference type="PIRSF" id="PIRSF016578">
    <property type="entry name" value="HsaA"/>
    <property type="match status" value="1"/>
</dbReference>
<dbReference type="Pfam" id="PF02770">
    <property type="entry name" value="Acyl-CoA_dh_M"/>
    <property type="match status" value="1"/>
</dbReference>
<dbReference type="PANTHER" id="PTHR43884:SF12">
    <property type="entry name" value="ISOVALERYL-COA DEHYDROGENASE, MITOCHONDRIAL-RELATED"/>
    <property type="match status" value="1"/>
</dbReference>
<dbReference type="PANTHER" id="PTHR43884">
    <property type="entry name" value="ACYL-COA DEHYDROGENASE"/>
    <property type="match status" value="1"/>
</dbReference>
<dbReference type="InterPro" id="IPR046373">
    <property type="entry name" value="Acyl-CoA_Oxase/DH_mid-dom_sf"/>
</dbReference>
<reference evidence="10 11" key="1">
    <citation type="journal article" date="2015" name="Microbiome">
        <title>Genomic resolution of linkages in carbon, nitrogen, and sulfur cycling among widespread estuary sediment bacteria.</title>
        <authorList>
            <person name="Baker B.J."/>
            <person name="Lazar C.S."/>
            <person name="Teske A.P."/>
            <person name="Dick G.J."/>
        </authorList>
    </citation>
    <scope>NUCLEOTIDE SEQUENCE [LARGE SCALE GENOMIC DNA]</scope>
    <source>
        <strain evidence="10">DG_78</strain>
    </source>
</reference>
<evidence type="ECO:0000313" key="11">
    <source>
        <dbReference type="Proteomes" id="UP000051012"/>
    </source>
</evidence>
<gene>
    <name evidence="10" type="ORF">AMJ52_04235</name>
</gene>
<dbReference type="Pfam" id="PF02771">
    <property type="entry name" value="Acyl-CoA_dh_N"/>
    <property type="match status" value="1"/>
</dbReference>
<dbReference type="GO" id="GO:0050660">
    <property type="term" value="F:flavin adenine dinucleotide binding"/>
    <property type="evidence" value="ECO:0007669"/>
    <property type="project" value="InterPro"/>
</dbReference>
<evidence type="ECO:0000259" key="8">
    <source>
        <dbReference type="Pfam" id="PF02770"/>
    </source>
</evidence>
<dbReference type="Gene3D" id="1.10.540.10">
    <property type="entry name" value="Acyl-CoA dehydrogenase/oxidase, N-terminal domain"/>
    <property type="match status" value="1"/>
</dbReference>